<accession>A0AA40KHN1</accession>
<dbReference type="AlphaFoldDB" id="A0AA40KHN1"/>
<dbReference type="Proteomes" id="UP001177670">
    <property type="component" value="Unassembled WGS sequence"/>
</dbReference>
<protein>
    <submittedName>
        <fullName evidence="1">Uncharacterized protein</fullName>
    </submittedName>
</protein>
<evidence type="ECO:0000313" key="2">
    <source>
        <dbReference type="Proteomes" id="UP001177670"/>
    </source>
</evidence>
<evidence type="ECO:0000313" key="1">
    <source>
        <dbReference type="EMBL" id="KAK1120700.1"/>
    </source>
</evidence>
<dbReference type="EMBL" id="JAHYIQ010000029">
    <property type="protein sequence ID" value="KAK1120700.1"/>
    <property type="molecule type" value="Genomic_DNA"/>
</dbReference>
<gene>
    <name evidence="1" type="ORF">K0M31_010906</name>
</gene>
<organism evidence="1 2">
    <name type="scientific">Melipona bicolor</name>
    <dbReference type="NCBI Taxonomy" id="60889"/>
    <lineage>
        <taxon>Eukaryota</taxon>
        <taxon>Metazoa</taxon>
        <taxon>Ecdysozoa</taxon>
        <taxon>Arthropoda</taxon>
        <taxon>Hexapoda</taxon>
        <taxon>Insecta</taxon>
        <taxon>Pterygota</taxon>
        <taxon>Neoptera</taxon>
        <taxon>Endopterygota</taxon>
        <taxon>Hymenoptera</taxon>
        <taxon>Apocrita</taxon>
        <taxon>Aculeata</taxon>
        <taxon>Apoidea</taxon>
        <taxon>Anthophila</taxon>
        <taxon>Apidae</taxon>
        <taxon>Melipona</taxon>
    </lineage>
</organism>
<sequence length="169" mass="19347">MGQLSRLAWQRLINNTAVSFSTGGTPVNTDNVVNGATSGRLLSPINEESQPAYDNKVSLEPEGRERWRLGRGFANWETRVRTKKEGANEDRDRWRPPNSKELEKLTFRLRAETSKRKIYPTRPRTPMASDARVIRRIDSDTMGNDSHLDHCLRSRNFSYVPGYNKLADV</sequence>
<keyword evidence="2" id="KW-1185">Reference proteome</keyword>
<reference evidence="1" key="1">
    <citation type="submission" date="2021-10" db="EMBL/GenBank/DDBJ databases">
        <title>Melipona bicolor Genome sequencing and assembly.</title>
        <authorList>
            <person name="Araujo N.S."/>
            <person name="Arias M.C."/>
        </authorList>
    </citation>
    <scope>NUCLEOTIDE SEQUENCE</scope>
    <source>
        <strain evidence="1">USP_2M_L1-L4_2017</strain>
        <tissue evidence="1">Whole body</tissue>
    </source>
</reference>
<proteinExistence type="predicted"/>
<comment type="caution">
    <text evidence="1">The sequence shown here is derived from an EMBL/GenBank/DDBJ whole genome shotgun (WGS) entry which is preliminary data.</text>
</comment>
<name>A0AA40KHN1_9HYME</name>